<dbReference type="Proteomes" id="UP001627154">
    <property type="component" value="Unassembled WGS sequence"/>
</dbReference>
<feature type="region of interest" description="Disordered" evidence="1">
    <location>
        <begin position="165"/>
        <end position="184"/>
    </location>
</feature>
<name>A0ABD2WRP7_9HYME</name>
<evidence type="ECO:0000256" key="1">
    <source>
        <dbReference type="SAM" id="MobiDB-lite"/>
    </source>
</evidence>
<evidence type="ECO:0008006" key="4">
    <source>
        <dbReference type="Google" id="ProtNLM"/>
    </source>
</evidence>
<reference evidence="2 3" key="1">
    <citation type="journal article" date="2024" name="bioRxiv">
        <title>A reference genome for Trichogramma kaykai: A tiny desert-dwelling parasitoid wasp with competing sex-ratio distorters.</title>
        <authorList>
            <person name="Culotta J."/>
            <person name="Lindsey A.R."/>
        </authorList>
    </citation>
    <scope>NUCLEOTIDE SEQUENCE [LARGE SCALE GENOMIC DNA]</scope>
    <source>
        <strain evidence="2 3">KSX58</strain>
    </source>
</reference>
<feature type="compositionally biased region" description="Basic and acidic residues" evidence="1">
    <location>
        <begin position="169"/>
        <end position="181"/>
    </location>
</feature>
<dbReference type="EMBL" id="JBJJXI010000078">
    <property type="protein sequence ID" value="KAL3395649.1"/>
    <property type="molecule type" value="Genomic_DNA"/>
</dbReference>
<protein>
    <recommendedName>
        <fullName evidence="4">USP domain-containing protein</fullName>
    </recommendedName>
</protein>
<accession>A0ABD2WRP7</accession>
<organism evidence="2 3">
    <name type="scientific">Trichogramma kaykai</name>
    <dbReference type="NCBI Taxonomy" id="54128"/>
    <lineage>
        <taxon>Eukaryota</taxon>
        <taxon>Metazoa</taxon>
        <taxon>Ecdysozoa</taxon>
        <taxon>Arthropoda</taxon>
        <taxon>Hexapoda</taxon>
        <taxon>Insecta</taxon>
        <taxon>Pterygota</taxon>
        <taxon>Neoptera</taxon>
        <taxon>Endopterygota</taxon>
        <taxon>Hymenoptera</taxon>
        <taxon>Apocrita</taxon>
        <taxon>Proctotrupomorpha</taxon>
        <taxon>Chalcidoidea</taxon>
        <taxon>Trichogrammatidae</taxon>
        <taxon>Trichogramma</taxon>
    </lineage>
</organism>
<evidence type="ECO:0000313" key="2">
    <source>
        <dbReference type="EMBL" id="KAL3395649.1"/>
    </source>
</evidence>
<comment type="caution">
    <text evidence="2">The sequence shown here is derived from an EMBL/GenBank/DDBJ whole genome shotgun (WGS) entry which is preliminary data.</text>
</comment>
<gene>
    <name evidence="2" type="ORF">TKK_010188</name>
</gene>
<evidence type="ECO:0000313" key="3">
    <source>
        <dbReference type="Proteomes" id="UP001627154"/>
    </source>
</evidence>
<sequence>MLDKWRARNVQPIKQIVTDGSKALQNCISLSYNNCSFKTYLNWCHEAVIKNKSDMPPCFIRADIAHLIKCITRWPCFHGYSWYVKDFYVSLVGFLSKVVNYQQFIETVKNIFVVCQSPEITIDSFADTALKNLINVIETHTIKKCEKDCDCDSCNELTLVDLDEDENDSESKSDNGSDNKCDNSNNVLMNDIMKLQKNSEHLISKKGEENKYYCPDVMKNFLNLFSEYPIWTNIMIKKFNTNIEVATSGRSKALFADLRHISRLHSNPPVINENPNENKRLNTRERGKFLRKCADLREKHSRPSMKKLKMLTNANEDSVMEYNRKKYEFDSSYLFDSLFELCLSACSNYANFKNIIVSTCTSHFCINTSIINYMESGNYTNLRKDRLKHCLKYFTVENGTIKCNLNVKEFVKTVFQDCEIISIENELIIELEKSIEDELFNANSLANYVDKHLKIKNKKFQAPLLFLTMDQFNNSNSIHPASIPINLEINNELYFLAGMISSSTSKYDENLLHYVAYCRSVNDRWSVKDDQQKKSNSFKISKLEHTEEKIDIILYVHSTMN</sequence>
<dbReference type="AlphaFoldDB" id="A0ABD2WRP7"/>
<keyword evidence="3" id="KW-1185">Reference proteome</keyword>
<proteinExistence type="predicted"/>